<evidence type="ECO:0000313" key="2">
    <source>
        <dbReference type="EMBL" id="CAF1634677.1"/>
    </source>
</evidence>
<proteinExistence type="predicted"/>
<sequence>SLTLNEQFSKLILIDTHVRVLEHQRDPHITVVNFETTSESGPTEVDESSSRVLKHKSPSSSWEFPQLVVRDQSMINDSDARNYPWYGSKNQLAAMDCRKSEILVIHTVRWSMTIDIDVKPDER</sequence>
<feature type="region of interest" description="Disordered" evidence="1">
    <location>
        <begin position="36"/>
        <end position="57"/>
    </location>
</feature>
<dbReference type="InterPro" id="IPR029638">
    <property type="entry name" value="FAM78"/>
</dbReference>
<organism evidence="2 4">
    <name type="scientific">Didymodactylos carnosus</name>
    <dbReference type="NCBI Taxonomy" id="1234261"/>
    <lineage>
        <taxon>Eukaryota</taxon>
        <taxon>Metazoa</taxon>
        <taxon>Spiralia</taxon>
        <taxon>Gnathifera</taxon>
        <taxon>Rotifera</taxon>
        <taxon>Eurotatoria</taxon>
        <taxon>Bdelloidea</taxon>
        <taxon>Philodinida</taxon>
        <taxon>Philodinidae</taxon>
        <taxon>Didymodactylos</taxon>
    </lineage>
</organism>
<dbReference type="PANTHER" id="PTHR31655">
    <property type="entry name" value="PROTEIN FAM78A"/>
    <property type="match status" value="1"/>
</dbReference>
<dbReference type="EMBL" id="CAJNOQ010044903">
    <property type="protein sequence ID" value="CAF1634677.1"/>
    <property type="molecule type" value="Genomic_DNA"/>
</dbReference>
<reference evidence="2" key="1">
    <citation type="submission" date="2021-02" db="EMBL/GenBank/DDBJ databases">
        <authorList>
            <person name="Nowell W R."/>
        </authorList>
    </citation>
    <scope>NUCLEOTIDE SEQUENCE</scope>
</reference>
<feature type="non-terminal residue" evidence="2">
    <location>
        <position position="123"/>
    </location>
</feature>
<keyword evidence="4" id="KW-1185">Reference proteome</keyword>
<evidence type="ECO:0000256" key="1">
    <source>
        <dbReference type="SAM" id="MobiDB-lite"/>
    </source>
</evidence>
<dbReference type="PANTHER" id="PTHR31655:SF7">
    <property type="entry name" value="PROTEIN FAM78A"/>
    <property type="match status" value="1"/>
</dbReference>
<dbReference type="Proteomes" id="UP000663829">
    <property type="component" value="Unassembled WGS sequence"/>
</dbReference>
<evidence type="ECO:0000313" key="4">
    <source>
        <dbReference type="Proteomes" id="UP000663829"/>
    </source>
</evidence>
<comment type="caution">
    <text evidence="2">The sequence shown here is derived from an EMBL/GenBank/DDBJ whole genome shotgun (WGS) entry which is preliminary data.</text>
</comment>
<accession>A0A816DH09</accession>
<dbReference type="AlphaFoldDB" id="A0A816DH09"/>
<dbReference type="Proteomes" id="UP000681722">
    <property type="component" value="Unassembled WGS sequence"/>
</dbReference>
<name>A0A816DH09_9BILA</name>
<evidence type="ECO:0000313" key="3">
    <source>
        <dbReference type="EMBL" id="CAF4538403.1"/>
    </source>
</evidence>
<protein>
    <submittedName>
        <fullName evidence="2">Uncharacterized protein</fullName>
    </submittedName>
</protein>
<gene>
    <name evidence="2" type="ORF">GPM918_LOCUS44573</name>
    <name evidence="3" type="ORF">SRO942_LOCUS46485</name>
</gene>
<dbReference type="EMBL" id="CAJOBC010113084">
    <property type="protein sequence ID" value="CAF4538403.1"/>
    <property type="molecule type" value="Genomic_DNA"/>
</dbReference>